<accession>A0ACA9SPL4</accession>
<protein>
    <submittedName>
        <fullName evidence="1">25866_t:CDS:1</fullName>
    </submittedName>
</protein>
<name>A0ACA9SPL4_9GLOM</name>
<dbReference type="Proteomes" id="UP000789920">
    <property type="component" value="Unassembled WGS sequence"/>
</dbReference>
<reference evidence="1" key="1">
    <citation type="submission" date="2021-06" db="EMBL/GenBank/DDBJ databases">
        <authorList>
            <person name="Kallberg Y."/>
            <person name="Tangrot J."/>
            <person name="Rosling A."/>
        </authorList>
    </citation>
    <scope>NUCLEOTIDE SEQUENCE</scope>
    <source>
        <strain evidence="1">MA461A</strain>
    </source>
</reference>
<evidence type="ECO:0000313" key="2">
    <source>
        <dbReference type="Proteomes" id="UP000789920"/>
    </source>
</evidence>
<feature type="non-terminal residue" evidence="1">
    <location>
        <position position="1"/>
    </location>
</feature>
<organism evidence="1 2">
    <name type="scientific">Racocetra persica</name>
    <dbReference type="NCBI Taxonomy" id="160502"/>
    <lineage>
        <taxon>Eukaryota</taxon>
        <taxon>Fungi</taxon>
        <taxon>Fungi incertae sedis</taxon>
        <taxon>Mucoromycota</taxon>
        <taxon>Glomeromycotina</taxon>
        <taxon>Glomeromycetes</taxon>
        <taxon>Diversisporales</taxon>
        <taxon>Gigasporaceae</taxon>
        <taxon>Racocetra</taxon>
    </lineage>
</organism>
<feature type="non-terminal residue" evidence="1">
    <location>
        <position position="53"/>
    </location>
</feature>
<sequence length="53" mass="6142">FQKYLQEIENPDYDGPDISQALPVNASPIEKAKYKLCEKILAYQQDNNLLIEE</sequence>
<proteinExistence type="predicted"/>
<gene>
    <name evidence="1" type="ORF">RPERSI_LOCUS33298</name>
</gene>
<comment type="caution">
    <text evidence="1">The sequence shown here is derived from an EMBL/GenBank/DDBJ whole genome shotgun (WGS) entry which is preliminary data.</text>
</comment>
<dbReference type="EMBL" id="CAJVQC010143475">
    <property type="protein sequence ID" value="CAG8844639.1"/>
    <property type="molecule type" value="Genomic_DNA"/>
</dbReference>
<evidence type="ECO:0000313" key="1">
    <source>
        <dbReference type="EMBL" id="CAG8844639.1"/>
    </source>
</evidence>
<keyword evidence="2" id="KW-1185">Reference proteome</keyword>